<dbReference type="EMBL" id="CP119879">
    <property type="protein sequence ID" value="WFD35384.1"/>
    <property type="molecule type" value="Genomic_DNA"/>
</dbReference>
<dbReference type="InterPro" id="IPR001680">
    <property type="entry name" value="WD40_rpt"/>
</dbReference>
<evidence type="ECO:0000256" key="1">
    <source>
        <dbReference type="PROSITE-ProRule" id="PRU00221"/>
    </source>
</evidence>
<sequence length="417" mass="43965">MAALLQSRAGPWQPAIQLDGQINIVRCCNSPLARSLVLLSTDIAVHVYETVVNDTSLSFAPVTSFLVGSRTTAAAWSPGSSYDTGEDAGDECKITIIVATDTQELRLLQSFGKKDQPENRLLGRTGIDVNDIAWCMVPGYEQYVAVAGNDGTLQLWDLETESGEPSHTDIYLETSLLSVSFHVKMPKLLYVIDAAGVSRLVDWLASMESPSGDAQSTLALADPETLAEYTTQGIRATGSGTWQPQDPDLIGALLGTRWSVWNAGGTESNPSRPVASGELSGTANALGRIPSGGGFRWCSTNPRLFAVFVPALSAALLAQTGCVTESTGSVKNAFSLQVCDLAFLHNPWGVDVNSVSPFTGRAIDMETTGSGAAGVHATLPTAYGISDADWTPQRVGAYDVLLVAVGSQIIPVPATAT</sequence>
<accession>A0AAF0J770</accession>
<name>A0AAF0J770_9BASI</name>
<keyword evidence="3" id="KW-1185">Reference proteome</keyword>
<organism evidence="2 3">
    <name type="scientific">Malassezia cuniculi</name>
    <dbReference type="NCBI Taxonomy" id="948313"/>
    <lineage>
        <taxon>Eukaryota</taxon>
        <taxon>Fungi</taxon>
        <taxon>Dikarya</taxon>
        <taxon>Basidiomycota</taxon>
        <taxon>Ustilaginomycotina</taxon>
        <taxon>Malasseziomycetes</taxon>
        <taxon>Malasseziales</taxon>
        <taxon>Malasseziaceae</taxon>
        <taxon>Malassezia</taxon>
    </lineage>
</organism>
<dbReference type="InterPro" id="IPR037626">
    <property type="entry name" value="NUP37"/>
</dbReference>
<dbReference type="SUPFAM" id="SSF50978">
    <property type="entry name" value="WD40 repeat-like"/>
    <property type="match status" value="1"/>
</dbReference>
<evidence type="ECO:0000313" key="3">
    <source>
        <dbReference type="Proteomes" id="UP001219933"/>
    </source>
</evidence>
<keyword evidence="1" id="KW-0853">WD repeat</keyword>
<dbReference type="PROSITE" id="PS50082">
    <property type="entry name" value="WD_REPEATS_2"/>
    <property type="match status" value="1"/>
</dbReference>
<dbReference type="PANTHER" id="PTHR22806:SF0">
    <property type="entry name" value="NUCLEOPORIN NUP37"/>
    <property type="match status" value="1"/>
</dbReference>
<dbReference type="InterPro" id="IPR015943">
    <property type="entry name" value="WD40/YVTN_repeat-like_dom_sf"/>
</dbReference>
<dbReference type="PANTHER" id="PTHR22806">
    <property type="entry name" value="NUCLEOPORIN NUP37 P37 -RELATED"/>
    <property type="match status" value="1"/>
</dbReference>
<dbReference type="Proteomes" id="UP001219933">
    <property type="component" value="Chromosome 3"/>
</dbReference>
<dbReference type="AlphaFoldDB" id="A0AAF0J770"/>
<evidence type="ECO:0000313" key="2">
    <source>
        <dbReference type="EMBL" id="WFD35384.1"/>
    </source>
</evidence>
<reference evidence="2" key="1">
    <citation type="submission" date="2023-03" db="EMBL/GenBank/DDBJ databases">
        <title>Mating type loci evolution in Malassezia.</title>
        <authorList>
            <person name="Coelho M.A."/>
        </authorList>
    </citation>
    <scope>NUCLEOTIDE SEQUENCE</scope>
    <source>
        <strain evidence="2">CBS 11721</strain>
    </source>
</reference>
<dbReference type="GO" id="GO:0031080">
    <property type="term" value="C:nuclear pore outer ring"/>
    <property type="evidence" value="ECO:0007669"/>
    <property type="project" value="InterPro"/>
</dbReference>
<feature type="repeat" description="WD" evidence="1">
    <location>
        <begin position="142"/>
        <end position="166"/>
    </location>
</feature>
<dbReference type="Gene3D" id="2.130.10.10">
    <property type="entry name" value="YVTN repeat-like/Quinoprotein amine dehydrogenase"/>
    <property type="match status" value="1"/>
</dbReference>
<gene>
    <name evidence="2" type="ORF">MCUN1_002238</name>
</gene>
<proteinExistence type="predicted"/>
<protein>
    <submittedName>
        <fullName evidence="2">Uncharacterized protein</fullName>
    </submittedName>
</protein>
<dbReference type="InterPro" id="IPR036322">
    <property type="entry name" value="WD40_repeat_dom_sf"/>
</dbReference>